<dbReference type="AlphaFoldDB" id="A0A9Q1IZ21"/>
<feature type="compositionally biased region" description="Basic and acidic residues" evidence="1">
    <location>
        <begin position="144"/>
        <end position="168"/>
    </location>
</feature>
<sequence>MATGTVWCSLVPCARCPWRGPGPRPAAPTAAPATQQSVRGRAQRATGPQRDDDDDVGAMLPSGALPERRRTDAGPRCGRRSAGLTRPSRAPDARAGAPRPGGTAAKRLAIPPAREARADPEKQSAVFPAPPSRGRGGLVPPSCSEEKAREERRRDDPAAPVRRDEHRSVSHARSSPPASPSSHTHTHTRSTEPSWLASIGRSTRDGVEEPERESLC</sequence>
<organism evidence="2 3">
    <name type="scientific">Synaphobranchus kaupii</name>
    <name type="common">Kaup's arrowtooth eel</name>
    <dbReference type="NCBI Taxonomy" id="118154"/>
    <lineage>
        <taxon>Eukaryota</taxon>
        <taxon>Metazoa</taxon>
        <taxon>Chordata</taxon>
        <taxon>Craniata</taxon>
        <taxon>Vertebrata</taxon>
        <taxon>Euteleostomi</taxon>
        <taxon>Actinopterygii</taxon>
        <taxon>Neopterygii</taxon>
        <taxon>Teleostei</taxon>
        <taxon>Anguilliformes</taxon>
        <taxon>Synaphobranchidae</taxon>
        <taxon>Synaphobranchus</taxon>
    </lineage>
</organism>
<proteinExistence type="predicted"/>
<evidence type="ECO:0000256" key="1">
    <source>
        <dbReference type="SAM" id="MobiDB-lite"/>
    </source>
</evidence>
<reference evidence="2" key="1">
    <citation type="journal article" date="2023" name="Science">
        <title>Genome structures resolve the early diversification of teleost fishes.</title>
        <authorList>
            <person name="Parey E."/>
            <person name="Louis A."/>
            <person name="Montfort J."/>
            <person name="Bouchez O."/>
            <person name="Roques C."/>
            <person name="Iampietro C."/>
            <person name="Lluch J."/>
            <person name="Castinel A."/>
            <person name="Donnadieu C."/>
            <person name="Desvignes T."/>
            <person name="Floi Bucao C."/>
            <person name="Jouanno E."/>
            <person name="Wen M."/>
            <person name="Mejri S."/>
            <person name="Dirks R."/>
            <person name="Jansen H."/>
            <person name="Henkel C."/>
            <person name="Chen W.J."/>
            <person name="Zahm M."/>
            <person name="Cabau C."/>
            <person name="Klopp C."/>
            <person name="Thompson A.W."/>
            <person name="Robinson-Rechavi M."/>
            <person name="Braasch I."/>
            <person name="Lecointre G."/>
            <person name="Bobe J."/>
            <person name="Postlethwait J.H."/>
            <person name="Berthelot C."/>
            <person name="Roest Crollius H."/>
            <person name="Guiguen Y."/>
        </authorList>
    </citation>
    <scope>NUCLEOTIDE SEQUENCE</scope>
    <source>
        <strain evidence="2">WJC10195</strain>
    </source>
</reference>
<dbReference type="EMBL" id="JAINUF010000005">
    <property type="protein sequence ID" value="KAJ8359761.1"/>
    <property type="molecule type" value="Genomic_DNA"/>
</dbReference>
<feature type="compositionally biased region" description="Basic and acidic residues" evidence="1">
    <location>
        <begin position="202"/>
        <end position="216"/>
    </location>
</feature>
<comment type="caution">
    <text evidence="2">The sequence shown here is derived from an EMBL/GenBank/DDBJ whole genome shotgun (WGS) entry which is preliminary data.</text>
</comment>
<evidence type="ECO:0000313" key="2">
    <source>
        <dbReference type="EMBL" id="KAJ8359761.1"/>
    </source>
</evidence>
<dbReference type="Proteomes" id="UP001152622">
    <property type="component" value="Chromosome 5"/>
</dbReference>
<evidence type="ECO:0000313" key="3">
    <source>
        <dbReference type="Proteomes" id="UP001152622"/>
    </source>
</evidence>
<feature type="compositionally biased region" description="Low complexity" evidence="1">
    <location>
        <begin position="171"/>
        <end position="183"/>
    </location>
</feature>
<accession>A0A9Q1IZ21</accession>
<feature type="region of interest" description="Disordered" evidence="1">
    <location>
        <begin position="19"/>
        <end position="216"/>
    </location>
</feature>
<feature type="compositionally biased region" description="Low complexity" evidence="1">
    <location>
        <begin position="86"/>
        <end position="105"/>
    </location>
</feature>
<name>A0A9Q1IZ21_SYNKA</name>
<keyword evidence="3" id="KW-1185">Reference proteome</keyword>
<gene>
    <name evidence="2" type="ORF">SKAU_G00162860</name>
</gene>
<protein>
    <submittedName>
        <fullName evidence="2">Uncharacterized protein</fullName>
    </submittedName>
</protein>